<reference evidence="6" key="2">
    <citation type="submission" date="2020-09" db="EMBL/GenBank/DDBJ databases">
        <authorList>
            <person name="Sun Q."/>
            <person name="Ohkuma M."/>
        </authorList>
    </citation>
    <scope>NUCLEOTIDE SEQUENCE</scope>
    <source>
        <strain evidence="6">JCM 4834</strain>
    </source>
</reference>
<dbReference type="InterPro" id="IPR050482">
    <property type="entry name" value="Sensor_HK_TwoCompSys"/>
</dbReference>
<keyword evidence="4" id="KW-0812">Transmembrane</keyword>
<dbReference type="GO" id="GO:0016020">
    <property type="term" value="C:membrane"/>
    <property type="evidence" value="ECO:0007669"/>
    <property type="project" value="InterPro"/>
</dbReference>
<evidence type="ECO:0000256" key="1">
    <source>
        <dbReference type="ARBA" id="ARBA00022679"/>
    </source>
</evidence>
<dbReference type="GO" id="GO:0046983">
    <property type="term" value="F:protein dimerization activity"/>
    <property type="evidence" value="ECO:0007669"/>
    <property type="project" value="InterPro"/>
</dbReference>
<dbReference type="InterPro" id="IPR036890">
    <property type="entry name" value="HATPase_C_sf"/>
</dbReference>
<dbReference type="Gene3D" id="3.30.565.10">
    <property type="entry name" value="Histidine kinase-like ATPase, C-terminal domain"/>
    <property type="match status" value="1"/>
</dbReference>
<dbReference type="PANTHER" id="PTHR24421">
    <property type="entry name" value="NITRATE/NITRITE SENSOR PROTEIN NARX-RELATED"/>
    <property type="match status" value="1"/>
</dbReference>
<accession>A0A918QZ76</accession>
<dbReference type="Proteomes" id="UP000634660">
    <property type="component" value="Unassembled WGS sequence"/>
</dbReference>
<dbReference type="InterPro" id="IPR003594">
    <property type="entry name" value="HATPase_dom"/>
</dbReference>
<dbReference type="Gene3D" id="1.20.5.1930">
    <property type="match status" value="1"/>
</dbReference>
<organism evidence="6 7">
    <name type="scientific">Streptomyces subrutilus</name>
    <dbReference type="NCBI Taxonomy" id="36818"/>
    <lineage>
        <taxon>Bacteria</taxon>
        <taxon>Bacillati</taxon>
        <taxon>Actinomycetota</taxon>
        <taxon>Actinomycetes</taxon>
        <taxon>Kitasatosporales</taxon>
        <taxon>Streptomycetaceae</taxon>
        <taxon>Streptomyces</taxon>
    </lineage>
</organism>
<evidence type="ECO:0000256" key="4">
    <source>
        <dbReference type="SAM" id="Phobius"/>
    </source>
</evidence>
<evidence type="ECO:0000259" key="5">
    <source>
        <dbReference type="SMART" id="SM00387"/>
    </source>
</evidence>
<keyword evidence="1" id="KW-0808">Transferase</keyword>
<dbReference type="Pfam" id="PF02518">
    <property type="entry name" value="HATPase_c"/>
    <property type="match status" value="1"/>
</dbReference>
<evidence type="ECO:0000313" key="6">
    <source>
        <dbReference type="EMBL" id="GGZ77054.1"/>
    </source>
</evidence>
<dbReference type="CDD" id="cd16917">
    <property type="entry name" value="HATPase_UhpB-NarQ-NarX-like"/>
    <property type="match status" value="1"/>
</dbReference>
<keyword evidence="3" id="KW-0902">Two-component regulatory system</keyword>
<feature type="domain" description="Histidine kinase/HSP90-like ATPase" evidence="5">
    <location>
        <begin position="299"/>
        <end position="398"/>
    </location>
</feature>
<dbReference type="Pfam" id="PF07730">
    <property type="entry name" value="HisKA_3"/>
    <property type="match status" value="1"/>
</dbReference>
<name>A0A918QZ76_9ACTN</name>
<sequence>MLSVNALRALCRRVLAVRMALIAAGTPFALWRTAPGGEAYLLAGAALLALLLSCALFRDGGRFGPLLPRHRLLLAPDLALGSLLLLAATATATPTTASPLLLPLWLVCAFTPLLAGLVHGVRGAAAYAALQAAVAALATGSPALAALCLLAGAAGACLRDLLHRVGAAGRTVTRAAVRRAAAGAVRGERDRLAREMHDSVAKTLHGLALTADALSRTTDPAELHRQADLLATAARRAEAECRDLLTGLRGAADGPGDPLPPAVPPTDALADALADALRRVAPAGTELRLAAPLPALPHAVARQLAAVAAEALENTRRHAHAGRVRVEAAADDSRLTLTVDDDGRGLAAPVDLPALSGRGRFGLLGMAERAAAVGARLEVGARPSGPGTRVRLELPLTTLGTVPEATP</sequence>
<keyword evidence="4" id="KW-1133">Transmembrane helix</keyword>
<dbReference type="InterPro" id="IPR011712">
    <property type="entry name" value="Sig_transdc_His_kin_sub3_dim/P"/>
</dbReference>
<proteinExistence type="predicted"/>
<dbReference type="AlphaFoldDB" id="A0A918QZ76"/>
<dbReference type="SMART" id="SM00387">
    <property type="entry name" value="HATPase_c"/>
    <property type="match status" value="1"/>
</dbReference>
<dbReference type="GO" id="GO:0000155">
    <property type="term" value="F:phosphorelay sensor kinase activity"/>
    <property type="evidence" value="ECO:0007669"/>
    <property type="project" value="InterPro"/>
</dbReference>
<evidence type="ECO:0000313" key="7">
    <source>
        <dbReference type="Proteomes" id="UP000634660"/>
    </source>
</evidence>
<evidence type="ECO:0000256" key="3">
    <source>
        <dbReference type="ARBA" id="ARBA00023012"/>
    </source>
</evidence>
<comment type="caution">
    <text evidence="6">The sequence shown here is derived from an EMBL/GenBank/DDBJ whole genome shotgun (WGS) entry which is preliminary data.</text>
</comment>
<feature type="transmembrane region" description="Helical" evidence="4">
    <location>
        <begin position="15"/>
        <end position="34"/>
    </location>
</feature>
<feature type="transmembrane region" description="Helical" evidence="4">
    <location>
        <begin position="133"/>
        <end position="154"/>
    </location>
</feature>
<evidence type="ECO:0000256" key="2">
    <source>
        <dbReference type="ARBA" id="ARBA00022777"/>
    </source>
</evidence>
<reference evidence="6" key="1">
    <citation type="journal article" date="2014" name="Int. J. Syst. Evol. Microbiol.">
        <title>Complete genome sequence of Corynebacterium casei LMG S-19264T (=DSM 44701T), isolated from a smear-ripened cheese.</title>
        <authorList>
            <consortium name="US DOE Joint Genome Institute (JGI-PGF)"/>
            <person name="Walter F."/>
            <person name="Albersmeier A."/>
            <person name="Kalinowski J."/>
            <person name="Ruckert C."/>
        </authorList>
    </citation>
    <scope>NUCLEOTIDE SEQUENCE</scope>
    <source>
        <strain evidence="6">JCM 4834</strain>
    </source>
</reference>
<dbReference type="EMBL" id="BMVX01000015">
    <property type="protein sequence ID" value="GGZ77054.1"/>
    <property type="molecule type" value="Genomic_DNA"/>
</dbReference>
<feature type="transmembrane region" description="Helical" evidence="4">
    <location>
        <begin position="72"/>
        <end position="90"/>
    </location>
</feature>
<gene>
    <name evidence="6" type="ORF">GCM10010371_41000</name>
</gene>
<protein>
    <recommendedName>
        <fullName evidence="5">Histidine kinase/HSP90-like ATPase domain-containing protein</fullName>
    </recommendedName>
</protein>
<feature type="transmembrane region" description="Helical" evidence="4">
    <location>
        <begin position="40"/>
        <end position="60"/>
    </location>
</feature>
<dbReference type="SUPFAM" id="SSF55874">
    <property type="entry name" value="ATPase domain of HSP90 chaperone/DNA topoisomerase II/histidine kinase"/>
    <property type="match status" value="1"/>
</dbReference>
<feature type="transmembrane region" description="Helical" evidence="4">
    <location>
        <begin position="102"/>
        <end position="121"/>
    </location>
</feature>
<keyword evidence="4" id="KW-0472">Membrane</keyword>
<keyword evidence="2" id="KW-0418">Kinase</keyword>